<evidence type="ECO:0000256" key="1">
    <source>
        <dbReference type="SAM" id="MobiDB-lite"/>
    </source>
</evidence>
<evidence type="ECO:0000313" key="2">
    <source>
        <dbReference type="EMBL" id="GBP85849.1"/>
    </source>
</evidence>
<name>A0A4C1ZFZ5_EUMVA</name>
<sequence>MDMRFLRNICKVFLKDRRRGSGFRGRSGLKEDVVTRVERVQCTSSVQRTRGIRLAVRAQPQVANNIFQRAARPSTPLDAPTPERAAAVVDGAAAAPGAGHAGSRRITYERARGLKASPVICICAAAGYANIFFLPPTRPGAFSAFPTPGRGNTSGARFEKIYALRRIIKCGTNLLTFEMCYASCGRSRGAAGREGRVRRDAQIYVDAGGECAGSVNDRNILVWLKQKRRRRAGAAAAPSRRHNKPFNSIRQDGRGRQRTGVIIQWGTPTFSYYFASVSFGLVLDYISRFIACSSKVVRVRLQEGERRVHLIPRRECRDPTADGPLTALFVATALLNSPRAGVHVCTLAHPTRLLTLG</sequence>
<feature type="region of interest" description="Disordered" evidence="1">
    <location>
        <begin position="232"/>
        <end position="252"/>
    </location>
</feature>
<organism evidence="2 3">
    <name type="scientific">Eumeta variegata</name>
    <name type="common">Bagworm moth</name>
    <name type="synonym">Eumeta japonica</name>
    <dbReference type="NCBI Taxonomy" id="151549"/>
    <lineage>
        <taxon>Eukaryota</taxon>
        <taxon>Metazoa</taxon>
        <taxon>Ecdysozoa</taxon>
        <taxon>Arthropoda</taxon>
        <taxon>Hexapoda</taxon>
        <taxon>Insecta</taxon>
        <taxon>Pterygota</taxon>
        <taxon>Neoptera</taxon>
        <taxon>Endopterygota</taxon>
        <taxon>Lepidoptera</taxon>
        <taxon>Glossata</taxon>
        <taxon>Ditrysia</taxon>
        <taxon>Tineoidea</taxon>
        <taxon>Psychidae</taxon>
        <taxon>Oiketicinae</taxon>
        <taxon>Eumeta</taxon>
    </lineage>
</organism>
<comment type="caution">
    <text evidence="2">The sequence shown here is derived from an EMBL/GenBank/DDBJ whole genome shotgun (WGS) entry which is preliminary data.</text>
</comment>
<accession>A0A4C1ZFZ5</accession>
<dbReference type="AlphaFoldDB" id="A0A4C1ZFZ5"/>
<evidence type="ECO:0000313" key="3">
    <source>
        <dbReference type="Proteomes" id="UP000299102"/>
    </source>
</evidence>
<dbReference type="Proteomes" id="UP000299102">
    <property type="component" value="Unassembled WGS sequence"/>
</dbReference>
<protein>
    <submittedName>
        <fullName evidence="2">Uncharacterized protein</fullName>
    </submittedName>
</protein>
<proteinExistence type="predicted"/>
<dbReference type="EMBL" id="BGZK01001763">
    <property type="protein sequence ID" value="GBP85849.1"/>
    <property type="molecule type" value="Genomic_DNA"/>
</dbReference>
<reference evidence="2 3" key="1">
    <citation type="journal article" date="2019" name="Commun. Biol.">
        <title>The bagworm genome reveals a unique fibroin gene that provides high tensile strength.</title>
        <authorList>
            <person name="Kono N."/>
            <person name="Nakamura H."/>
            <person name="Ohtoshi R."/>
            <person name="Tomita M."/>
            <person name="Numata K."/>
            <person name="Arakawa K."/>
        </authorList>
    </citation>
    <scope>NUCLEOTIDE SEQUENCE [LARGE SCALE GENOMIC DNA]</scope>
</reference>
<keyword evidence="3" id="KW-1185">Reference proteome</keyword>
<gene>
    <name evidence="2" type="ORF">EVAR_68122_1</name>
</gene>